<dbReference type="SUPFAM" id="SSF51735">
    <property type="entry name" value="NAD(P)-binding Rossmann-fold domains"/>
    <property type="match status" value="1"/>
</dbReference>
<proteinExistence type="inferred from homology"/>
<evidence type="ECO:0000256" key="1">
    <source>
        <dbReference type="ARBA" id="ARBA00006484"/>
    </source>
</evidence>
<dbReference type="InterPro" id="IPR036291">
    <property type="entry name" value="NAD(P)-bd_dom_sf"/>
</dbReference>
<evidence type="ECO:0000313" key="3">
    <source>
        <dbReference type="EMBL" id="EFO78966.1"/>
    </source>
</evidence>
<dbReference type="STRING" id="765420.OSCT_3167"/>
<accession>E1IIL6</accession>
<dbReference type="OrthoDB" id="153550at2"/>
<gene>
    <name evidence="3" type="ORF">OSCT_3167</name>
</gene>
<dbReference type="eggNOG" id="COG1028">
    <property type="taxonomic scope" value="Bacteria"/>
</dbReference>
<name>E1IIL6_9CHLR</name>
<organism evidence="3 4">
    <name type="scientific">Oscillochloris trichoides DG-6</name>
    <dbReference type="NCBI Taxonomy" id="765420"/>
    <lineage>
        <taxon>Bacteria</taxon>
        <taxon>Bacillati</taxon>
        <taxon>Chloroflexota</taxon>
        <taxon>Chloroflexia</taxon>
        <taxon>Chloroflexales</taxon>
        <taxon>Chloroflexineae</taxon>
        <taxon>Oscillochloridaceae</taxon>
        <taxon>Oscillochloris</taxon>
    </lineage>
</organism>
<dbReference type="PRINTS" id="PR00080">
    <property type="entry name" value="SDRFAMILY"/>
</dbReference>
<reference evidence="3 4" key="1">
    <citation type="journal article" date="2011" name="J. Bacteriol.">
        <title>Draft genome sequence of the anoxygenic filamentous phototrophic bacterium Oscillochloris trichoides subsp. DG-6.</title>
        <authorList>
            <person name="Kuznetsov B.B."/>
            <person name="Ivanovsky R.N."/>
            <person name="Keppen O.I."/>
            <person name="Sukhacheva M.V."/>
            <person name="Bumazhkin B.K."/>
            <person name="Patutina E.O."/>
            <person name="Beletsky A.V."/>
            <person name="Mardanov A.V."/>
            <person name="Baslerov R.V."/>
            <person name="Panteleeva A.N."/>
            <person name="Kolganova T.V."/>
            <person name="Ravin N.V."/>
            <person name="Skryabin K.G."/>
        </authorList>
    </citation>
    <scope>NUCLEOTIDE SEQUENCE [LARGE SCALE GENOMIC DNA]</scope>
    <source>
        <strain evidence="3 4">DG-6</strain>
    </source>
</reference>
<dbReference type="CDD" id="cd05233">
    <property type="entry name" value="SDR_c"/>
    <property type="match status" value="1"/>
</dbReference>
<keyword evidence="4" id="KW-1185">Reference proteome</keyword>
<dbReference type="Proteomes" id="UP000054010">
    <property type="component" value="Unassembled WGS sequence"/>
</dbReference>
<dbReference type="PANTHER" id="PTHR24321:SF8">
    <property type="entry name" value="ESTRADIOL 17-BETA-DEHYDROGENASE 8-RELATED"/>
    <property type="match status" value="1"/>
</dbReference>
<dbReference type="GO" id="GO:0016491">
    <property type="term" value="F:oxidoreductase activity"/>
    <property type="evidence" value="ECO:0007669"/>
    <property type="project" value="UniProtKB-KW"/>
</dbReference>
<sequence length="256" mass="26423">MEFQSKVAIITGAAQGVGRATALALAREGAAVVVVDADAASVQAVAEGVTSWGGRALALAADVANEADAARVAAETVATFGGIDLLINSATLQIAGSVESTPLDLWNRMISVNLTGVYLMARAVLPELRRHGGGVIINVAALHALRGETGWAAYTASQGGVVALSREMALDYASEGIRVNCVCPGMIDTPMLRAAARHERRANPDELLQTWAARQPLGRLGSPEEIADLILFLASPRASFITGSVYTADGGLSAGF</sequence>
<dbReference type="AlphaFoldDB" id="E1IIL6"/>
<dbReference type="Pfam" id="PF13561">
    <property type="entry name" value="adh_short_C2"/>
    <property type="match status" value="1"/>
</dbReference>
<evidence type="ECO:0000313" key="4">
    <source>
        <dbReference type="Proteomes" id="UP000054010"/>
    </source>
</evidence>
<comment type="caution">
    <text evidence="3">The sequence shown here is derived from an EMBL/GenBank/DDBJ whole genome shotgun (WGS) entry which is preliminary data.</text>
</comment>
<dbReference type="InterPro" id="IPR002347">
    <property type="entry name" value="SDR_fam"/>
</dbReference>
<dbReference type="EMBL" id="ADVR01000140">
    <property type="protein sequence ID" value="EFO78966.1"/>
    <property type="molecule type" value="Genomic_DNA"/>
</dbReference>
<keyword evidence="2" id="KW-0560">Oxidoreductase</keyword>
<dbReference type="FunFam" id="3.40.50.720:FF:000084">
    <property type="entry name" value="Short-chain dehydrogenase reductase"/>
    <property type="match status" value="1"/>
</dbReference>
<dbReference type="PANTHER" id="PTHR24321">
    <property type="entry name" value="DEHYDROGENASES, SHORT CHAIN"/>
    <property type="match status" value="1"/>
</dbReference>
<evidence type="ECO:0000256" key="2">
    <source>
        <dbReference type="ARBA" id="ARBA00023002"/>
    </source>
</evidence>
<dbReference type="NCBIfam" id="NF005559">
    <property type="entry name" value="PRK07231.1"/>
    <property type="match status" value="1"/>
</dbReference>
<protein>
    <submittedName>
        <fullName evidence="3">Short-chain dehydrogenase/reductase SDR</fullName>
    </submittedName>
</protein>
<dbReference type="Gene3D" id="3.40.50.720">
    <property type="entry name" value="NAD(P)-binding Rossmann-like Domain"/>
    <property type="match status" value="1"/>
</dbReference>
<dbReference type="PRINTS" id="PR00081">
    <property type="entry name" value="GDHRDH"/>
</dbReference>
<dbReference type="HOGENOM" id="CLU_010194_1_3_0"/>
<comment type="similarity">
    <text evidence="1">Belongs to the short-chain dehydrogenases/reductases (SDR) family.</text>
</comment>